<accession>A0A6J2PV30</accession>
<feature type="transmembrane region" description="Helical" evidence="1">
    <location>
        <begin position="115"/>
        <end position="138"/>
    </location>
</feature>
<dbReference type="InParanoid" id="A0A6J2PV30"/>
<reference evidence="3" key="1">
    <citation type="submission" date="2025-08" db="UniProtKB">
        <authorList>
            <consortium name="RefSeq"/>
        </authorList>
    </citation>
    <scope>IDENTIFICATION</scope>
</reference>
<sequence>MKLLELGDSISRFRFAQSCVGLAGCLCVCYAVCTPFWMKDRGLWTQCNNTKSDQTNRKGGNDFNALEAERVFGVVSFLMAVSTGGLCVVFALCWTSETVRSYSNTRSLLMAGQALYPSTLLLFTMASTGFFFLLSWSFFTYQHREEIRQDFSTLGSSYWLGALGWVLLLVVEMIVFIAEQAVVPDILPDLEKAVESWRISSQLKHTKCSFSDGFYPGA</sequence>
<evidence type="ECO:0000256" key="1">
    <source>
        <dbReference type="SAM" id="Phobius"/>
    </source>
</evidence>
<evidence type="ECO:0000313" key="3">
    <source>
        <dbReference type="RefSeq" id="XP_029289973.1"/>
    </source>
</evidence>
<evidence type="ECO:0000313" key="2">
    <source>
        <dbReference type="Proteomes" id="UP000504630"/>
    </source>
</evidence>
<dbReference type="GeneID" id="115009847"/>
<dbReference type="KEGG" id="cgob:115009847"/>
<proteinExistence type="predicted"/>
<organism evidence="2 3">
    <name type="scientific">Cottoperca gobio</name>
    <name type="common">Frogmouth</name>
    <name type="synonym">Aphritis gobio</name>
    <dbReference type="NCBI Taxonomy" id="56716"/>
    <lineage>
        <taxon>Eukaryota</taxon>
        <taxon>Metazoa</taxon>
        <taxon>Chordata</taxon>
        <taxon>Craniata</taxon>
        <taxon>Vertebrata</taxon>
        <taxon>Euteleostomi</taxon>
        <taxon>Actinopterygii</taxon>
        <taxon>Neopterygii</taxon>
        <taxon>Teleostei</taxon>
        <taxon>Neoteleostei</taxon>
        <taxon>Acanthomorphata</taxon>
        <taxon>Eupercaria</taxon>
        <taxon>Perciformes</taxon>
        <taxon>Notothenioidei</taxon>
        <taxon>Bovichtidae</taxon>
        <taxon>Cottoperca</taxon>
    </lineage>
</organism>
<dbReference type="OrthoDB" id="9926994at2759"/>
<feature type="transmembrane region" description="Helical" evidence="1">
    <location>
        <begin position="158"/>
        <end position="178"/>
    </location>
</feature>
<keyword evidence="1" id="KW-0472">Membrane</keyword>
<dbReference type="FunCoup" id="A0A6J2PV30">
    <property type="interactions" value="1"/>
</dbReference>
<dbReference type="PROSITE" id="PS51257">
    <property type="entry name" value="PROKAR_LIPOPROTEIN"/>
    <property type="match status" value="1"/>
</dbReference>
<dbReference type="AlphaFoldDB" id="A0A6J2PV30"/>
<name>A0A6J2PV30_COTGO</name>
<keyword evidence="2" id="KW-1185">Reference proteome</keyword>
<dbReference type="Proteomes" id="UP000504630">
    <property type="component" value="Chromosome 6"/>
</dbReference>
<dbReference type="Gene3D" id="1.20.140.150">
    <property type="match status" value="1"/>
</dbReference>
<feature type="transmembrane region" description="Helical" evidence="1">
    <location>
        <begin position="20"/>
        <end position="38"/>
    </location>
</feature>
<keyword evidence="1" id="KW-0812">Transmembrane</keyword>
<feature type="transmembrane region" description="Helical" evidence="1">
    <location>
        <begin position="71"/>
        <end position="94"/>
    </location>
</feature>
<keyword evidence="1" id="KW-1133">Transmembrane helix</keyword>
<gene>
    <name evidence="3" type="primary">LOC115009847</name>
</gene>
<dbReference type="RefSeq" id="XP_029289973.1">
    <property type="nucleotide sequence ID" value="XM_029434113.1"/>
</dbReference>
<protein>
    <submittedName>
        <fullName evidence="3">Uncharacterized protein LOC115009847</fullName>
    </submittedName>
</protein>